<evidence type="ECO:0000256" key="3">
    <source>
        <dbReference type="ARBA" id="ARBA00022676"/>
    </source>
</evidence>
<evidence type="ECO:0000313" key="7">
    <source>
        <dbReference type="Proteomes" id="UP000586042"/>
    </source>
</evidence>
<protein>
    <submittedName>
        <fullName evidence="6">Glycosyltransferase</fullName>
    </submittedName>
</protein>
<dbReference type="GO" id="GO:0016757">
    <property type="term" value="F:glycosyltransferase activity"/>
    <property type="evidence" value="ECO:0007669"/>
    <property type="project" value="UniProtKB-KW"/>
</dbReference>
<feature type="domain" description="Glycosyltransferase 2-like" evidence="5">
    <location>
        <begin position="6"/>
        <end position="166"/>
    </location>
</feature>
<dbReference type="Proteomes" id="UP000586042">
    <property type="component" value="Unassembled WGS sequence"/>
</dbReference>
<reference evidence="6 7" key="1">
    <citation type="submission" date="2020-06" db="EMBL/GenBank/DDBJ databases">
        <title>Nonomuraea sp. SMC257, a novel actinomycete isolated from soil.</title>
        <authorList>
            <person name="Chanama M."/>
        </authorList>
    </citation>
    <scope>NUCLEOTIDE SEQUENCE [LARGE SCALE GENOMIC DNA]</scope>
    <source>
        <strain evidence="6 7">SMC257</strain>
    </source>
</reference>
<dbReference type="Pfam" id="PF00535">
    <property type="entry name" value="Glycos_transf_2"/>
    <property type="match status" value="1"/>
</dbReference>
<name>A0A7Y6M1M8_9ACTN</name>
<dbReference type="PANTHER" id="PTHR43179:SF12">
    <property type="entry name" value="GALACTOFURANOSYLTRANSFERASE GLFT2"/>
    <property type="match status" value="1"/>
</dbReference>
<comment type="similarity">
    <text evidence="2">Belongs to the glycosyltransferase 2 family.</text>
</comment>
<dbReference type="AlphaFoldDB" id="A0A7Y6M1M8"/>
<organism evidence="6 7">
    <name type="scientific">Nonomuraea montanisoli</name>
    <dbReference type="NCBI Taxonomy" id="2741721"/>
    <lineage>
        <taxon>Bacteria</taxon>
        <taxon>Bacillati</taxon>
        <taxon>Actinomycetota</taxon>
        <taxon>Actinomycetes</taxon>
        <taxon>Streptosporangiales</taxon>
        <taxon>Streptosporangiaceae</taxon>
        <taxon>Nonomuraea</taxon>
    </lineage>
</organism>
<keyword evidence="4 6" id="KW-0808">Transferase</keyword>
<gene>
    <name evidence="6" type="ORF">HTZ77_03700</name>
</gene>
<dbReference type="PANTHER" id="PTHR43179">
    <property type="entry name" value="RHAMNOSYLTRANSFERASE WBBL"/>
    <property type="match status" value="1"/>
</dbReference>
<evidence type="ECO:0000313" key="6">
    <source>
        <dbReference type="EMBL" id="NUW30530.1"/>
    </source>
</evidence>
<sequence length="347" mass="38468">MTDLDVVVISKNEGAQLRGTVDCLLDTTTDSARIIVVDDASDDASADFLTGPGYSDVILTRNKTTQGIARARNIGARIGSAPFIVFSDAHNHVQPGWWDGLSATFAHGRVGAAGPAFVSSDDIESPRAYGMSLIDSTLKPVWLTEYHPGIQDVPILGGGFLAIRRNLWRESGMFDEGMRGFGYEDAELCMRIWLMGMACVVVPDILVAHKFRDSPSYHIDESAYVYNWLRFAMLHLTGRRLSVSMRTATLHRRFAEALQLLLDSDIAARRRKLNAIKRQDDSWFFTEFGISLNDDRLQETLMQLVHDFGYIAIPQDPGSLAAEDIVIATERGKVLDIGYAKDVLVQP</sequence>
<dbReference type="SUPFAM" id="SSF53448">
    <property type="entry name" value="Nucleotide-diphospho-sugar transferases"/>
    <property type="match status" value="1"/>
</dbReference>
<dbReference type="EMBL" id="JABWGN010000002">
    <property type="protein sequence ID" value="NUW30530.1"/>
    <property type="molecule type" value="Genomic_DNA"/>
</dbReference>
<dbReference type="Gene3D" id="3.90.550.10">
    <property type="entry name" value="Spore Coat Polysaccharide Biosynthesis Protein SpsA, Chain A"/>
    <property type="match status" value="1"/>
</dbReference>
<comment type="pathway">
    <text evidence="1">Cell wall biogenesis; cell wall polysaccharide biosynthesis.</text>
</comment>
<evidence type="ECO:0000256" key="1">
    <source>
        <dbReference type="ARBA" id="ARBA00004776"/>
    </source>
</evidence>
<keyword evidence="7" id="KW-1185">Reference proteome</keyword>
<proteinExistence type="inferred from homology"/>
<dbReference type="InterPro" id="IPR001173">
    <property type="entry name" value="Glyco_trans_2-like"/>
</dbReference>
<keyword evidence="3" id="KW-0328">Glycosyltransferase</keyword>
<evidence type="ECO:0000256" key="4">
    <source>
        <dbReference type="ARBA" id="ARBA00022679"/>
    </source>
</evidence>
<comment type="caution">
    <text evidence="6">The sequence shown here is derived from an EMBL/GenBank/DDBJ whole genome shotgun (WGS) entry which is preliminary data.</text>
</comment>
<dbReference type="RefSeq" id="WP_175588016.1">
    <property type="nucleotide sequence ID" value="NZ_JABWGN010000002.1"/>
</dbReference>
<accession>A0A7Y6M1M8</accession>
<evidence type="ECO:0000259" key="5">
    <source>
        <dbReference type="Pfam" id="PF00535"/>
    </source>
</evidence>
<evidence type="ECO:0000256" key="2">
    <source>
        <dbReference type="ARBA" id="ARBA00006739"/>
    </source>
</evidence>
<dbReference type="InterPro" id="IPR029044">
    <property type="entry name" value="Nucleotide-diphossugar_trans"/>
</dbReference>